<dbReference type="STRING" id="670386.D3AVM4"/>
<feature type="compositionally biased region" description="Low complexity" evidence="2">
    <location>
        <begin position="1"/>
        <end position="12"/>
    </location>
</feature>
<gene>
    <name evidence="4" type="primary">phgA</name>
    <name evidence="4" type="ORF">PPL_00139</name>
</gene>
<dbReference type="Pfam" id="PF00566">
    <property type="entry name" value="RabGAP-TBC"/>
    <property type="match status" value="1"/>
</dbReference>
<reference evidence="4 5" key="1">
    <citation type="journal article" date="2011" name="Genome Res.">
        <title>Phylogeny-wide analysis of social amoeba genomes highlights ancient origins for complex intercellular communication.</title>
        <authorList>
            <person name="Heidel A.J."/>
            <person name="Lawal H.M."/>
            <person name="Felder M."/>
            <person name="Schilde C."/>
            <person name="Helps N.R."/>
            <person name="Tunggal B."/>
            <person name="Rivero F."/>
            <person name="John U."/>
            <person name="Schleicher M."/>
            <person name="Eichinger L."/>
            <person name="Platzer M."/>
            <person name="Noegel A.A."/>
            <person name="Schaap P."/>
            <person name="Gloeckner G."/>
        </authorList>
    </citation>
    <scope>NUCLEOTIDE SEQUENCE [LARGE SCALE GENOMIC DNA]</scope>
    <source>
        <strain evidence="5">ATCC 26659 / Pp 5 / PN500</strain>
    </source>
</reference>
<dbReference type="GO" id="GO:0031267">
    <property type="term" value="F:small GTPase binding"/>
    <property type="evidence" value="ECO:0007669"/>
    <property type="project" value="TreeGrafter"/>
</dbReference>
<dbReference type="EMBL" id="ADBJ01000002">
    <property type="protein sequence ID" value="EFA86347.1"/>
    <property type="molecule type" value="Genomic_DNA"/>
</dbReference>
<dbReference type="RefSeq" id="XP_020438452.1">
    <property type="nucleotide sequence ID" value="XM_020571178.1"/>
</dbReference>
<dbReference type="SUPFAM" id="SSF47923">
    <property type="entry name" value="Ypt/Rab-GAP domain of gyp1p"/>
    <property type="match status" value="2"/>
</dbReference>
<dbReference type="PANTHER" id="PTHR47219:SF15">
    <property type="entry name" value="TBC1 DOMAIN FAMILY MEMBER 12 ISOFORM X1"/>
    <property type="match status" value="1"/>
</dbReference>
<dbReference type="InterPro" id="IPR000195">
    <property type="entry name" value="Rab-GAP-TBC_dom"/>
</dbReference>
<feature type="domain" description="Rab-GAP TBC" evidence="3">
    <location>
        <begin position="113"/>
        <end position="272"/>
    </location>
</feature>
<dbReference type="PANTHER" id="PTHR47219">
    <property type="entry name" value="RAB GTPASE-ACTIVATING PROTEIN 1-LIKE"/>
    <property type="match status" value="1"/>
</dbReference>
<dbReference type="GO" id="GO:0005773">
    <property type="term" value="C:vacuole"/>
    <property type="evidence" value="ECO:0007669"/>
    <property type="project" value="UniProtKB-ARBA"/>
</dbReference>
<proteinExistence type="predicted"/>
<feature type="coiled-coil region" evidence="1">
    <location>
        <begin position="56"/>
        <end position="84"/>
    </location>
</feature>
<evidence type="ECO:0000256" key="2">
    <source>
        <dbReference type="SAM" id="MobiDB-lite"/>
    </source>
</evidence>
<dbReference type="GO" id="GO:0016192">
    <property type="term" value="P:vesicle-mediated transport"/>
    <property type="evidence" value="ECO:0007669"/>
    <property type="project" value="UniProtKB-ARBA"/>
</dbReference>
<comment type="caution">
    <text evidence="4">The sequence shown here is derived from an EMBL/GenBank/DDBJ whole genome shotgun (WGS) entry which is preliminary data.</text>
</comment>
<evidence type="ECO:0000313" key="4">
    <source>
        <dbReference type="EMBL" id="EFA86347.1"/>
    </source>
</evidence>
<dbReference type="GeneID" id="31355673"/>
<accession>D3AVM4</accession>
<dbReference type="InterPro" id="IPR050302">
    <property type="entry name" value="Rab_GAP_TBC_domain"/>
</dbReference>
<dbReference type="OMA" id="FQEAGPY"/>
<dbReference type="GO" id="GO:0005096">
    <property type="term" value="F:GTPase activator activity"/>
    <property type="evidence" value="ECO:0007669"/>
    <property type="project" value="TreeGrafter"/>
</dbReference>
<organism evidence="4 5">
    <name type="scientific">Heterostelium pallidum (strain ATCC 26659 / Pp 5 / PN500)</name>
    <name type="common">Cellular slime mold</name>
    <name type="synonym">Polysphondylium pallidum</name>
    <dbReference type="NCBI Taxonomy" id="670386"/>
    <lineage>
        <taxon>Eukaryota</taxon>
        <taxon>Amoebozoa</taxon>
        <taxon>Evosea</taxon>
        <taxon>Eumycetozoa</taxon>
        <taxon>Dictyostelia</taxon>
        <taxon>Acytosteliales</taxon>
        <taxon>Acytosteliaceae</taxon>
        <taxon>Heterostelium</taxon>
    </lineage>
</organism>
<dbReference type="FunCoup" id="D3AVM4">
    <property type="interactions" value="6"/>
</dbReference>
<dbReference type="PROSITE" id="PS50086">
    <property type="entry name" value="TBC_RABGAP"/>
    <property type="match status" value="1"/>
</dbReference>
<evidence type="ECO:0000256" key="1">
    <source>
        <dbReference type="SAM" id="Coils"/>
    </source>
</evidence>
<evidence type="ECO:0000259" key="3">
    <source>
        <dbReference type="PROSITE" id="PS50086"/>
    </source>
</evidence>
<dbReference type="GO" id="GO:0031410">
    <property type="term" value="C:cytoplasmic vesicle"/>
    <property type="evidence" value="ECO:0007669"/>
    <property type="project" value="UniProtKB-ARBA"/>
</dbReference>
<evidence type="ECO:0000313" key="5">
    <source>
        <dbReference type="Proteomes" id="UP000001396"/>
    </source>
</evidence>
<dbReference type="InParanoid" id="D3AVM4"/>
<dbReference type="Gene3D" id="1.10.10.750">
    <property type="entry name" value="Ypt/Rab-GAP domain of gyp1p, domain 1"/>
    <property type="match status" value="1"/>
</dbReference>
<protein>
    <submittedName>
        <fullName evidence="4">RabGAP/TBC domain-containing protein</fullName>
    </submittedName>
</protein>
<dbReference type="InterPro" id="IPR035969">
    <property type="entry name" value="Rab-GAP_TBC_sf"/>
</dbReference>
<dbReference type="AlphaFoldDB" id="D3AVM4"/>
<dbReference type="SMART" id="SM00164">
    <property type="entry name" value="TBC"/>
    <property type="match status" value="1"/>
</dbReference>
<dbReference type="Proteomes" id="UP000001396">
    <property type="component" value="Unassembled WGS sequence"/>
</dbReference>
<keyword evidence="5" id="KW-1185">Reference proteome</keyword>
<sequence>MSSDQQQQLQQQHPGQLNKHDYNEMVACGTVEKLILSPTSLLDRPSQLPPKSQEEILKHQREYEEIQKKAKKKLEKEAKDKERLDILRKEKEKALIEARKIWEDDIIPNWKKKDVKKIKEISWRGLPPAVRGKVWKLSIGNDLRITNDLFNISLGHANNALHVYNKNNDRMTFLGAMFLLNMDKYDSFQCLSNHINKNCFLPFFRHDQSGMTKYLNAMDNTVEALLPKLHRHFKEIGISAKNYLMDWITTLFSKALPLDIATRIWDLVFLEGEIFVFRTSLAILRMFLSDLETANYDQCIDLFTQLPQRKIQEDQFFEEISSIVLDQKKFDKLLESK</sequence>
<dbReference type="FunFam" id="1.10.472.80:FF:000006">
    <property type="entry name" value="TBC1 domain family member 14"/>
    <property type="match status" value="1"/>
</dbReference>
<keyword evidence="1" id="KW-0175">Coiled coil</keyword>
<name>D3AVM4_HETP5</name>
<feature type="region of interest" description="Disordered" evidence="2">
    <location>
        <begin position="1"/>
        <end position="21"/>
    </location>
</feature>
<dbReference type="Gene3D" id="1.10.472.80">
    <property type="entry name" value="Ypt/Rab-GAP domain of gyp1p, domain 3"/>
    <property type="match status" value="1"/>
</dbReference>